<organism evidence="1 2">
    <name type="scientific">Corchorus olitorius</name>
    <dbReference type="NCBI Taxonomy" id="93759"/>
    <lineage>
        <taxon>Eukaryota</taxon>
        <taxon>Viridiplantae</taxon>
        <taxon>Streptophyta</taxon>
        <taxon>Embryophyta</taxon>
        <taxon>Tracheophyta</taxon>
        <taxon>Spermatophyta</taxon>
        <taxon>Magnoliopsida</taxon>
        <taxon>eudicotyledons</taxon>
        <taxon>Gunneridae</taxon>
        <taxon>Pentapetalae</taxon>
        <taxon>rosids</taxon>
        <taxon>malvids</taxon>
        <taxon>Malvales</taxon>
        <taxon>Malvaceae</taxon>
        <taxon>Grewioideae</taxon>
        <taxon>Apeibeae</taxon>
        <taxon>Corchorus</taxon>
    </lineage>
</organism>
<comment type="caution">
    <text evidence="1">The sequence shown here is derived from an EMBL/GenBank/DDBJ whole genome shotgun (WGS) entry which is preliminary data.</text>
</comment>
<accession>A0A1R3G359</accession>
<dbReference type="OrthoDB" id="3222at2759"/>
<sequence>MLKQSEWDLPGQHQRGLGAGTATTIVNQKTQGFETLIRLASSTGLAVMSYTLHRSRVEKDAPLENMNLSTIVCVDNAEEFSSNFQDERIATTPMIWLSWDSCVSQLFSPSLWTPMLRFNECHAIATTKQSGEGGRQVKKSILGLLTSPRSDGSEGSSIISFVKGLKRNNWYWSRVVMSKTQP</sequence>
<dbReference type="Proteomes" id="UP000187203">
    <property type="component" value="Unassembled WGS sequence"/>
</dbReference>
<evidence type="ECO:0000313" key="1">
    <source>
        <dbReference type="EMBL" id="OMO52497.1"/>
    </source>
</evidence>
<gene>
    <name evidence="1" type="ORF">COLO4_37148</name>
</gene>
<dbReference type="AlphaFoldDB" id="A0A1R3G359"/>
<keyword evidence="2" id="KW-1185">Reference proteome</keyword>
<evidence type="ECO:0000313" key="2">
    <source>
        <dbReference type="Proteomes" id="UP000187203"/>
    </source>
</evidence>
<dbReference type="EMBL" id="AWUE01023850">
    <property type="protein sequence ID" value="OMO52497.1"/>
    <property type="molecule type" value="Genomic_DNA"/>
</dbReference>
<reference evidence="2" key="1">
    <citation type="submission" date="2013-09" db="EMBL/GenBank/DDBJ databases">
        <title>Corchorus olitorius genome sequencing.</title>
        <authorList>
            <person name="Alam M."/>
            <person name="Haque M.S."/>
            <person name="Islam M.S."/>
            <person name="Emdad E.M."/>
            <person name="Islam M.M."/>
            <person name="Ahmed B."/>
            <person name="Halim A."/>
            <person name="Hossen Q.M.M."/>
            <person name="Hossain M.Z."/>
            <person name="Ahmed R."/>
            <person name="Khan M.M."/>
            <person name="Islam R."/>
            <person name="Rashid M.M."/>
            <person name="Khan S.A."/>
            <person name="Rahman M.S."/>
            <person name="Alam M."/>
            <person name="Yahiya A.S."/>
            <person name="Khan M.S."/>
            <person name="Azam M.S."/>
            <person name="Haque T."/>
            <person name="Lashkar M.Z.H."/>
            <person name="Akhand A.I."/>
            <person name="Morshed G."/>
            <person name="Roy S."/>
            <person name="Uddin K.S."/>
            <person name="Rabeya T."/>
            <person name="Hossain A.S."/>
            <person name="Chowdhury A."/>
            <person name="Snigdha A.R."/>
            <person name="Mortoza M.S."/>
            <person name="Matin S.A."/>
            <person name="Hoque S.M.E."/>
            <person name="Islam M.K."/>
            <person name="Roy D.K."/>
            <person name="Haider R."/>
            <person name="Moosa M.M."/>
            <person name="Elias S.M."/>
            <person name="Hasan A.M."/>
            <person name="Jahan S."/>
            <person name="Shafiuddin M."/>
            <person name="Mahmood N."/>
            <person name="Shommy N.S."/>
        </authorList>
    </citation>
    <scope>NUCLEOTIDE SEQUENCE [LARGE SCALE GENOMIC DNA]</scope>
    <source>
        <strain evidence="2">cv. O-4</strain>
    </source>
</reference>
<name>A0A1R3G359_9ROSI</name>
<proteinExistence type="predicted"/>
<protein>
    <submittedName>
        <fullName evidence="1">Aquaporin NIP1.1</fullName>
    </submittedName>
</protein>